<dbReference type="Pfam" id="PF00149">
    <property type="entry name" value="Metallophos"/>
    <property type="match status" value="2"/>
</dbReference>
<evidence type="ECO:0000259" key="4">
    <source>
        <dbReference type="Pfam" id="PF00149"/>
    </source>
</evidence>
<dbReference type="PANTHER" id="PTHR10161:SF14">
    <property type="entry name" value="TARTRATE-RESISTANT ACID PHOSPHATASE TYPE 5"/>
    <property type="match status" value="1"/>
</dbReference>
<feature type="domain" description="Calcineurin-like phosphoesterase" evidence="4">
    <location>
        <begin position="27"/>
        <end position="265"/>
    </location>
</feature>
<dbReference type="PANTHER" id="PTHR10161">
    <property type="entry name" value="TARTRATE-RESISTANT ACID PHOSPHATASE TYPE 5"/>
    <property type="match status" value="1"/>
</dbReference>
<feature type="domain" description="Calcineurin-like phosphoesterase" evidence="4">
    <location>
        <begin position="384"/>
        <end position="607"/>
    </location>
</feature>
<comment type="caution">
    <text evidence="5">The sequence shown here is derived from an EMBL/GenBank/DDBJ whole genome shotgun (WGS) entry which is preliminary data.</text>
</comment>
<dbReference type="InterPro" id="IPR004843">
    <property type="entry name" value="Calcineurin-like_PHP"/>
</dbReference>
<proteinExistence type="predicted"/>
<organism evidence="5 6">
    <name type="scientific">Rhizoclosmatium globosum</name>
    <dbReference type="NCBI Taxonomy" id="329046"/>
    <lineage>
        <taxon>Eukaryota</taxon>
        <taxon>Fungi</taxon>
        <taxon>Fungi incertae sedis</taxon>
        <taxon>Chytridiomycota</taxon>
        <taxon>Chytridiomycota incertae sedis</taxon>
        <taxon>Chytridiomycetes</taxon>
        <taxon>Chytridiales</taxon>
        <taxon>Chytriomycetaceae</taxon>
        <taxon>Rhizoclosmatium</taxon>
    </lineage>
</organism>
<sequence length="751" mass="81810">MILANVLLLAASVFAADTRISTYFDALIIGDWGNPEAAFQKDIAQVAAQMNTWAGLKGSSAILNLGDNFYAGDVGSKYPYHGVNSTIDSKFVDLWSNVYNGDNIKNLPWWTILGNHDWYTKNSYSSELNFKDTHWVQPDFFYTKRVQVDAGVYASFIFIETDLFVYGYGGHTKPEAKGMGPSFVQQGWVPEKKTAEKQLAWIENAIQAANNDAYIFVLGHHPVFTCASIPVDKDNDPTVLGSIKALKAMVDKWQVSAYFNGHQHTLASYITNNGKTLQVQSGSGGKLDDICANSGSRKAGTPPPGSFSFGNEFPVTGFAHLFVNNTIATVDLVAGNGTVLQTVSVKPRTPVTGIKADSTFLPPADDPSVHFVKPAAPAQAGLDLLVIGDWGNYANLKDQKKVADVMDIWAKEQGSTAVLSLGDNFYQTKGTPYDYEGVAEPNDKKFVDLWSAVYSGKSLAKLPWWMVLGNHDWYLNKSQIYSMQYNHPNWQIPDFFYTKRVQIDAGVYASFIFVETDLLNYGWNSTKQDLGRNFKLQGWDANTAKKQLAWLDNALSQANNDQYVFVVGHHTGFACAWDVDNSVSMKDVTALVNKWNATAYINGHHHTFAYYYTNKGNTLQVQTGNGGNIDNGLCVPSSVAPGQELTNTFGFAHLRITATAATFDFVTANNEVAFIASIGQRKPAKAVADTTNLPPAGDVSIHFVDPLKATTSAPVPAATGGSVAPPASALYSAADKVATTLLISAIIALML</sequence>
<dbReference type="InterPro" id="IPR051558">
    <property type="entry name" value="Metallophosphoesterase_PAP"/>
</dbReference>
<dbReference type="EMBL" id="MCGO01000047">
    <property type="protein sequence ID" value="ORY37987.1"/>
    <property type="molecule type" value="Genomic_DNA"/>
</dbReference>
<evidence type="ECO:0000256" key="1">
    <source>
        <dbReference type="ARBA" id="ARBA00022729"/>
    </source>
</evidence>
<evidence type="ECO:0000313" key="6">
    <source>
        <dbReference type="Proteomes" id="UP000193642"/>
    </source>
</evidence>
<evidence type="ECO:0000256" key="2">
    <source>
        <dbReference type="ARBA" id="ARBA00022801"/>
    </source>
</evidence>
<accession>A0A1Y2BTM5</accession>
<dbReference type="Gene3D" id="3.60.21.10">
    <property type="match status" value="2"/>
</dbReference>
<dbReference type="Proteomes" id="UP000193642">
    <property type="component" value="Unassembled WGS sequence"/>
</dbReference>
<reference evidence="5 6" key="1">
    <citation type="submission" date="2016-07" db="EMBL/GenBank/DDBJ databases">
        <title>Pervasive Adenine N6-methylation of Active Genes in Fungi.</title>
        <authorList>
            <consortium name="DOE Joint Genome Institute"/>
            <person name="Mondo S.J."/>
            <person name="Dannebaum R.O."/>
            <person name="Kuo R.C."/>
            <person name="Labutti K."/>
            <person name="Haridas S."/>
            <person name="Kuo A."/>
            <person name="Salamov A."/>
            <person name="Ahrendt S.R."/>
            <person name="Lipzen A."/>
            <person name="Sullivan W."/>
            <person name="Andreopoulos W.B."/>
            <person name="Clum A."/>
            <person name="Lindquist E."/>
            <person name="Daum C."/>
            <person name="Ramamoorthy G.K."/>
            <person name="Gryganskyi A."/>
            <person name="Culley D."/>
            <person name="Magnuson J.K."/>
            <person name="James T.Y."/>
            <person name="O'Malley M.A."/>
            <person name="Stajich J.E."/>
            <person name="Spatafora J.W."/>
            <person name="Visel A."/>
            <person name="Grigoriev I.V."/>
        </authorList>
    </citation>
    <scope>NUCLEOTIDE SEQUENCE [LARGE SCALE GENOMIC DNA]</scope>
    <source>
        <strain evidence="5 6">JEL800</strain>
    </source>
</reference>
<feature type="signal peptide" evidence="3">
    <location>
        <begin position="1"/>
        <end position="15"/>
    </location>
</feature>
<evidence type="ECO:0000256" key="3">
    <source>
        <dbReference type="SAM" id="SignalP"/>
    </source>
</evidence>
<dbReference type="InterPro" id="IPR029052">
    <property type="entry name" value="Metallo-depent_PP-like"/>
</dbReference>
<dbReference type="AlphaFoldDB" id="A0A1Y2BTM5"/>
<dbReference type="SUPFAM" id="SSF56300">
    <property type="entry name" value="Metallo-dependent phosphatases"/>
    <property type="match status" value="2"/>
</dbReference>
<keyword evidence="6" id="KW-1185">Reference proteome</keyword>
<name>A0A1Y2BTM5_9FUNG</name>
<dbReference type="OrthoDB" id="411211at2759"/>
<keyword evidence="2" id="KW-0378">Hydrolase</keyword>
<protein>
    <submittedName>
        <fullName evidence="5">Metallo-dependent phosphatase</fullName>
    </submittedName>
</protein>
<dbReference type="STRING" id="329046.A0A1Y2BTM5"/>
<evidence type="ECO:0000313" key="5">
    <source>
        <dbReference type="EMBL" id="ORY37987.1"/>
    </source>
</evidence>
<feature type="chain" id="PRO_5012666172" evidence="3">
    <location>
        <begin position="16"/>
        <end position="751"/>
    </location>
</feature>
<gene>
    <name evidence="5" type="ORF">BCR33DRAFT_700853</name>
</gene>
<keyword evidence="1 3" id="KW-0732">Signal</keyword>
<dbReference type="GO" id="GO:0016787">
    <property type="term" value="F:hydrolase activity"/>
    <property type="evidence" value="ECO:0007669"/>
    <property type="project" value="UniProtKB-KW"/>
</dbReference>